<sequence>MFRSLFPFQRLLATTFLVVFVNVFVGQCWCATLRPAATAPASAAPAATPAKPTHPGCAGHGKITAKQAPGKATNAHQSSQPAGKHDCCRDKSASVLASLTTPVQKHLLAPAPALLPVAFDYHFRSVAGQWDRTGAVVLVSRQHLPPKIPDIRIYIQSLTV</sequence>
<dbReference type="EMBL" id="FWWW01000039">
    <property type="protein sequence ID" value="SMB83636.1"/>
    <property type="molecule type" value="Genomic_DNA"/>
</dbReference>
<gene>
    <name evidence="2" type="ORF">SAMN00120144_0751</name>
</gene>
<dbReference type="RefSeq" id="WP_084443631.1">
    <property type="nucleotide sequence ID" value="NZ_FWWW01000039.1"/>
</dbReference>
<protein>
    <submittedName>
        <fullName evidence="2">Uncharacterized protein</fullName>
    </submittedName>
</protein>
<organism evidence="2 3">
    <name type="scientific">Hymenobacter roseosalivarius DSM 11622</name>
    <dbReference type="NCBI Taxonomy" id="645990"/>
    <lineage>
        <taxon>Bacteria</taxon>
        <taxon>Pseudomonadati</taxon>
        <taxon>Bacteroidota</taxon>
        <taxon>Cytophagia</taxon>
        <taxon>Cytophagales</taxon>
        <taxon>Hymenobacteraceae</taxon>
        <taxon>Hymenobacter</taxon>
    </lineage>
</organism>
<feature type="region of interest" description="Disordered" evidence="1">
    <location>
        <begin position="44"/>
        <end position="85"/>
    </location>
</feature>
<name>A0A1W1URF8_9BACT</name>
<dbReference type="AlphaFoldDB" id="A0A1W1URF8"/>
<evidence type="ECO:0000313" key="2">
    <source>
        <dbReference type="EMBL" id="SMB83636.1"/>
    </source>
</evidence>
<evidence type="ECO:0000256" key="1">
    <source>
        <dbReference type="SAM" id="MobiDB-lite"/>
    </source>
</evidence>
<feature type="compositionally biased region" description="Low complexity" evidence="1">
    <location>
        <begin position="44"/>
        <end position="55"/>
    </location>
</feature>
<proteinExistence type="predicted"/>
<dbReference type="Proteomes" id="UP000192266">
    <property type="component" value="Unassembled WGS sequence"/>
</dbReference>
<dbReference type="OrthoDB" id="880725at2"/>
<keyword evidence="3" id="KW-1185">Reference proteome</keyword>
<reference evidence="2 3" key="1">
    <citation type="submission" date="2017-04" db="EMBL/GenBank/DDBJ databases">
        <authorList>
            <person name="Afonso C.L."/>
            <person name="Miller P.J."/>
            <person name="Scott M.A."/>
            <person name="Spackman E."/>
            <person name="Goraichik I."/>
            <person name="Dimitrov K.M."/>
            <person name="Suarez D.L."/>
            <person name="Swayne D.E."/>
        </authorList>
    </citation>
    <scope>NUCLEOTIDE SEQUENCE [LARGE SCALE GENOMIC DNA]</scope>
    <source>
        <strain evidence="2 3">DSM 11622</strain>
    </source>
</reference>
<evidence type="ECO:0000313" key="3">
    <source>
        <dbReference type="Proteomes" id="UP000192266"/>
    </source>
</evidence>
<dbReference type="STRING" id="645990.SAMN00120144_0751"/>
<accession>A0A1W1URF8</accession>